<dbReference type="Pfam" id="PF12770">
    <property type="entry name" value="CHAT"/>
    <property type="match status" value="1"/>
</dbReference>
<sequence length="758" mass="83705">MRLRAAGQFQAALALARARERVLAEDPRTAGWQLAEARFDRDALVRIVSAPESVRRAFALAESLVPDDVRTEENWGRTLPALRTQLASRSRLLGEEHPDVAATRSALARVECALGDAAAARVWDELALACRRRAFGEVSPWVAESNDQLGRDWKLSGYSRETAFGYFERAERVARRVCDPNSRELGRVVLDFANVHRQMNKREKCYALFREALAIARRAEGDSSLTAAEVLADWGVSCVRFGDDDEAIAHYREAIRLMDGAADTMRPALPMALHSLGTLLARRGQLVEARVLLRRAAEVQERRHSRMRPDQGRSLVAPIAAWADCAFAMLQLGDSTSAFETLQRSVARGTLERRFDPAALASDSVWTGLGGRLGNSLPESTALIGWLESRPSSHLRYPFFGFVLRRGAPVRWVRFDDPAPDSPEWADLWTSEFRNSLRASAAWPVGVEPTPDLDSMATVLWRLRIAPFEPELVGVRDLLVLSSSVNNALPLEIAKGPDGRWLSDRFAIGYVPSALLLAHDLDSPPRARAWGTNALLVGAPRPVRPTPGDIPLLEAGTELSLLHARLPRALLLRGAAASEARMRELARDGRLAQFDLVHFATHHKHDLAFSGDAAIVLAEANAVSKRAAARFDSTDGRLTIDELESWRLSARLAVLATCQSMGMRDMRGDGLNGHATAMQHAGAHCVVASLWNADDRATALLVDHFYAELLAPGVRAATPVRALQRARIAVRDWHDSNGRQPYRHPVYWASFVLLGHPW</sequence>
<comment type="caution">
    <text evidence="2">The sequence shown here is derived from an EMBL/GenBank/DDBJ whole genome shotgun (WGS) entry which is preliminary data.</text>
</comment>
<dbReference type="Pfam" id="PF13374">
    <property type="entry name" value="TPR_10"/>
    <property type="match status" value="2"/>
</dbReference>
<dbReference type="Gene3D" id="1.25.40.10">
    <property type="entry name" value="Tetratricopeptide repeat domain"/>
    <property type="match status" value="2"/>
</dbReference>
<evidence type="ECO:0000313" key="2">
    <source>
        <dbReference type="EMBL" id="MBI5169213.1"/>
    </source>
</evidence>
<dbReference type="AlphaFoldDB" id="A0A933W2U1"/>
<dbReference type="Pfam" id="PF13424">
    <property type="entry name" value="TPR_12"/>
    <property type="match status" value="1"/>
</dbReference>
<dbReference type="Proteomes" id="UP000696931">
    <property type="component" value="Unassembled WGS sequence"/>
</dbReference>
<dbReference type="SUPFAM" id="SSF48452">
    <property type="entry name" value="TPR-like"/>
    <property type="match status" value="1"/>
</dbReference>
<dbReference type="InterPro" id="IPR011990">
    <property type="entry name" value="TPR-like_helical_dom_sf"/>
</dbReference>
<organism evidence="2 3">
    <name type="scientific">Eiseniibacteriota bacterium</name>
    <dbReference type="NCBI Taxonomy" id="2212470"/>
    <lineage>
        <taxon>Bacteria</taxon>
        <taxon>Candidatus Eiseniibacteriota</taxon>
    </lineage>
</organism>
<reference evidence="2" key="1">
    <citation type="submission" date="2020-07" db="EMBL/GenBank/DDBJ databases">
        <title>Huge and variable diversity of episymbiotic CPR bacteria and DPANN archaea in groundwater ecosystems.</title>
        <authorList>
            <person name="He C.Y."/>
            <person name="Keren R."/>
            <person name="Whittaker M."/>
            <person name="Farag I.F."/>
            <person name="Doudna J."/>
            <person name="Cate J.H.D."/>
            <person name="Banfield J.F."/>
        </authorList>
    </citation>
    <scope>NUCLEOTIDE SEQUENCE</scope>
    <source>
        <strain evidence="2">NC_groundwater_1813_Pr3_B-0.1um_71_17</strain>
    </source>
</reference>
<accession>A0A933W2U1</accession>
<dbReference type="SMART" id="SM00028">
    <property type="entry name" value="TPR"/>
    <property type="match status" value="3"/>
</dbReference>
<evidence type="ECO:0000259" key="1">
    <source>
        <dbReference type="Pfam" id="PF12770"/>
    </source>
</evidence>
<protein>
    <submittedName>
        <fullName evidence="2">CHAT domain-containing protein</fullName>
    </submittedName>
</protein>
<gene>
    <name evidence="2" type="ORF">HZA61_06970</name>
</gene>
<evidence type="ECO:0000313" key="3">
    <source>
        <dbReference type="Proteomes" id="UP000696931"/>
    </source>
</evidence>
<dbReference type="InterPro" id="IPR024983">
    <property type="entry name" value="CHAT_dom"/>
</dbReference>
<dbReference type="PANTHER" id="PTHR10098:SF108">
    <property type="entry name" value="TETRATRICOPEPTIDE REPEAT PROTEIN 28"/>
    <property type="match status" value="1"/>
</dbReference>
<dbReference type="EMBL" id="JACRIW010000047">
    <property type="protein sequence ID" value="MBI5169213.1"/>
    <property type="molecule type" value="Genomic_DNA"/>
</dbReference>
<dbReference type="PANTHER" id="PTHR10098">
    <property type="entry name" value="RAPSYN-RELATED"/>
    <property type="match status" value="1"/>
</dbReference>
<feature type="domain" description="CHAT" evidence="1">
    <location>
        <begin position="457"/>
        <end position="755"/>
    </location>
</feature>
<dbReference type="InterPro" id="IPR019734">
    <property type="entry name" value="TPR_rpt"/>
</dbReference>
<proteinExistence type="predicted"/>
<name>A0A933W2U1_UNCEI</name>